<gene>
    <name evidence="5" type="ORF">SAMN05216258_107227</name>
</gene>
<dbReference type="SUPFAM" id="SSF53822">
    <property type="entry name" value="Periplasmic binding protein-like I"/>
    <property type="match status" value="1"/>
</dbReference>
<dbReference type="PANTHER" id="PTHR30146">
    <property type="entry name" value="LACI-RELATED TRANSCRIPTIONAL REPRESSOR"/>
    <property type="match status" value="1"/>
</dbReference>
<proteinExistence type="predicted"/>
<evidence type="ECO:0000256" key="3">
    <source>
        <dbReference type="ARBA" id="ARBA00023163"/>
    </source>
</evidence>
<dbReference type="CDD" id="cd06284">
    <property type="entry name" value="PBP1_LacI-like"/>
    <property type="match status" value="1"/>
</dbReference>
<dbReference type="Gene3D" id="1.10.260.40">
    <property type="entry name" value="lambda repressor-like DNA-binding domains"/>
    <property type="match status" value="1"/>
</dbReference>
<dbReference type="PANTHER" id="PTHR30146:SF155">
    <property type="entry name" value="ALANINE RACEMASE"/>
    <property type="match status" value="1"/>
</dbReference>
<sequence length="334" mass="35361">MNGRPVTIQDVAREAGVSTATVSRTLSKPSVVAKPTRQAVLRAVQKTGYQVNHLARNLRRQRTGSVIALAPNLANPFFSQILAGMSAVLSARNYGLLIADTQMGPDPDERLRRYLASGMADGLVLFDGGLSPAALDVPGRPPVVAACEWLAADLPSIRVDNAHGAALAVDHLAGLGHRRIGHVTGPRTNVLARARKAGWREAMARRGLPAPDAWLFEGDFSMDSGALAAERWAAAPDRPTALFFASDEMAVGFLGALRRIGAQAPRDVSVVGFDNIEVCAHLSPALTTIRQPRTLIGERAAFLLLELIAGGTGEGIEGLVEVELVVRDSTAPPV</sequence>
<dbReference type="SUPFAM" id="SSF47413">
    <property type="entry name" value="lambda repressor-like DNA-binding domains"/>
    <property type="match status" value="1"/>
</dbReference>
<protein>
    <submittedName>
        <fullName evidence="5">Transcriptional regulator, LacI family</fullName>
    </submittedName>
</protein>
<evidence type="ECO:0000256" key="2">
    <source>
        <dbReference type="ARBA" id="ARBA00023125"/>
    </source>
</evidence>
<evidence type="ECO:0000313" key="5">
    <source>
        <dbReference type="EMBL" id="SFI51570.1"/>
    </source>
</evidence>
<reference evidence="5 6" key="1">
    <citation type="submission" date="2016-10" db="EMBL/GenBank/DDBJ databases">
        <authorList>
            <person name="de Groot N.N."/>
        </authorList>
    </citation>
    <scope>NUCLEOTIDE SEQUENCE [LARGE SCALE GENOMIC DNA]</scope>
    <source>
        <strain evidence="5 6">CGMCC 1.11030</strain>
    </source>
</reference>
<dbReference type="EMBL" id="FOQH01000007">
    <property type="protein sequence ID" value="SFI51570.1"/>
    <property type="molecule type" value="Genomic_DNA"/>
</dbReference>
<dbReference type="GO" id="GO:0003700">
    <property type="term" value="F:DNA-binding transcription factor activity"/>
    <property type="evidence" value="ECO:0007669"/>
    <property type="project" value="TreeGrafter"/>
</dbReference>
<dbReference type="CDD" id="cd01392">
    <property type="entry name" value="HTH_LacI"/>
    <property type="match status" value="1"/>
</dbReference>
<keyword evidence="1" id="KW-0805">Transcription regulation</keyword>
<dbReference type="PROSITE" id="PS50932">
    <property type="entry name" value="HTH_LACI_2"/>
    <property type="match status" value="1"/>
</dbReference>
<evidence type="ECO:0000259" key="4">
    <source>
        <dbReference type="PROSITE" id="PS50932"/>
    </source>
</evidence>
<keyword evidence="6" id="KW-1185">Reference proteome</keyword>
<dbReference type="InterPro" id="IPR028082">
    <property type="entry name" value="Peripla_BP_I"/>
</dbReference>
<keyword evidence="3" id="KW-0804">Transcription</keyword>
<dbReference type="Pfam" id="PF13377">
    <property type="entry name" value="Peripla_BP_3"/>
    <property type="match status" value="1"/>
</dbReference>
<dbReference type="Pfam" id="PF00356">
    <property type="entry name" value="LacI"/>
    <property type="match status" value="1"/>
</dbReference>
<accession>A0A1I3IUN2</accession>
<organism evidence="5 6">
    <name type="scientific">Albimonas pacifica</name>
    <dbReference type="NCBI Taxonomy" id="1114924"/>
    <lineage>
        <taxon>Bacteria</taxon>
        <taxon>Pseudomonadati</taxon>
        <taxon>Pseudomonadota</taxon>
        <taxon>Alphaproteobacteria</taxon>
        <taxon>Rhodobacterales</taxon>
        <taxon>Paracoccaceae</taxon>
        <taxon>Albimonas</taxon>
    </lineage>
</organism>
<dbReference type="RefSeq" id="WP_092861278.1">
    <property type="nucleotide sequence ID" value="NZ_FOQH01000007.1"/>
</dbReference>
<dbReference type="InterPro" id="IPR010982">
    <property type="entry name" value="Lambda_DNA-bd_dom_sf"/>
</dbReference>
<dbReference type="InterPro" id="IPR000843">
    <property type="entry name" value="HTH_LacI"/>
</dbReference>
<dbReference type="SMART" id="SM00354">
    <property type="entry name" value="HTH_LACI"/>
    <property type="match status" value="1"/>
</dbReference>
<dbReference type="Gene3D" id="3.40.50.2300">
    <property type="match status" value="2"/>
</dbReference>
<dbReference type="STRING" id="1114924.SAMN05216258_107227"/>
<evidence type="ECO:0000256" key="1">
    <source>
        <dbReference type="ARBA" id="ARBA00023015"/>
    </source>
</evidence>
<feature type="domain" description="HTH lacI-type" evidence="4">
    <location>
        <begin position="6"/>
        <end position="60"/>
    </location>
</feature>
<dbReference type="OrthoDB" id="60111at2"/>
<keyword evidence="2" id="KW-0238">DNA-binding</keyword>
<evidence type="ECO:0000313" key="6">
    <source>
        <dbReference type="Proteomes" id="UP000199377"/>
    </source>
</evidence>
<dbReference type="Proteomes" id="UP000199377">
    <property type="component" value="Unassembled WGS sequence"/>
</dbReference>
<dbReference type="GO" id="GO:0000976">
    <property type="term" value="F:transcription cis-regulatory region binding"/>
    <property type="evidence" value="ECO:0007669"/>
    <property type="project" value="TreeGrafter"/>
</dbReference>
<dbReference type="AlphaFoldDB" id="A0A1I3IUN2"/>
<dbReference type="InterPro" id="IPR046335">
    <property type="entry name" value="LacI/GalR-like_sensor"/>
</dbReference>
<dbReference type="PRINTS" id="PR00036">
    <property type="entry name" value="HTHLACI"/>
</dbReference>
<name>A0A1I3IUN2_9RHOB</name>